<dbReference type="KEGG" id="mphi:EG856_02635"/>
<accession>A0A4P6MMQ3</accession>
<proteinExistence type="predicted"/>
<evidence type="ECO:0000313" key="1">
    <source>
        <dbReference type="EMBL" id="QBF34798.1"/>
    </source>
</evidence>
<gene>
    <name evidence="1" type="ORF">EG856_02635</name>
</gene>
<reference evidence="1 2" key="1">
    <citation type="submission" date="2019-01" db="EMBL/GenBank/DDBJ databases">
        <title>Complete sequence and annotation of the Mycoplasma phocirhinis strain 852T genome.</title>
        <authorList>
            <person name="Frasca S.Jr."/>
            <person name="Kutish G.F."/>
            <person name="Castellanos Gell J."/>
            <person name="Michaels D.L."/>
            <person name="Brown D.R."/>
        </authorList>
    </citation>
    <scope>NUCLEOTIDE SEQUENCE [LARGE SCALE GENOMIC DNA]</scope>
    <source>
        <strain evidence="1 2">852</strain>
    </source>
</reference>
<dbReference type="AlphaFoldDB" id="A0A4P6MMQ3"/>
<dbReference type="Proteomes" id="UP000289326">
    <property type="component" value="Chromosome"/>
</dbReference>
<protein>
    <submittedName>
        <fullName evidence="1">Uncharacterized protein</fullName>
    </submittedName>
</protein>
<dbReference type="RefSeq" id="WP_130429575.1">
    <property type="nucleotide sequence ID" value="NZ_CP034841.1"/>
</dbReference>
<evidence type="ECO:0000313" key="2">
    <source>
        <dbReference type="Proteomes" id="UP000289326"/>
    </source>
</evidence>
<keyword evidence="2" id="KW-1185">Reference proteome</keyword>
<name>A0A4P6MMQ3_9BACT</name>
<dbReference type="EMBL" id="CP034841">
    <property type="protein sequence ID" value="QBF34798.1"/>
    <property type="molecule type" value="Genomic_DNA"/>
</dbReference>
<sequence>MNKEDVLKKFQNVSREFNGFSVLEVTAIVDDLIFLLNESETKINLLTNNLTNEITKNQNLEAQLNALMFSKKIEED</sequence>
<organism evidence="1 2">
    <name type="scientific">Mycoplasmopsis phocirhinis</name>
    <dbReference type="NCBI Taxonomy" id="142650"/>
    <lineage>
        <taxon>Bacteria</taxon>
        <taxon>Bacillati</taxon>
        <taxon>Mycoplasmatota</taxon>
        <taxon>Mycoplasmoidales</taxon>
        <taxon>Metamycoplasmataceae</taxon>
        <taxon>Mycoplasmopsis</taxon>
    </lineage>
</organism>